<organism evidence="1 2">
    <name type="scientific">Lutibacter flavus</name>
    <dbReference type="NCBI Taxonomy" id="691689"/>
    <lineage>
        <taxon>Bacteria</taxon>
        <taxon>Pseudomonadati</taxon>
        <taxon>Bacteroidota</taxon>
        <taxon>Flavobacteriia</taxon>
        <taxon>Flavobacteriales</taxon>
        <taxon>Flavobacteriaceae</taxon>
        <taxon>Lutibacter</taxon>
    </lineage>
</organism>
<evidence type="ECO:0000313" key="2">
    <source>
        <dbReference type="Proteomes" id="UP000198412"/>
    </source>
</evidence>
<gene>
    <name evidence="1" type="ORF">SAMN04488111_0638</name>
</gene>
<proteinExistence type="predicted"/>
<keyword evidence="2" id="KW-1185">Reference proteome</keyword>
<dbReference type="Proteomes" id="UP000198412">
    <property type="component" value="Unassembled WGS sequence"/>
</dbReference>
<reference evidence="2" key="1">
    <citation type="submission" date="2017-06" db="EMBL/GenBank/DDBJ databases">
        <authorList>
            <person name="Varghese N."/>
            <person name="Submissions S."/>
        </authorList>
    </citation>
    <scope>NUCLEOTIDE SEQUENCE [LARGE SCALE GENOMIC DNA]</scope>
    <source>
        <strain evidence="2">DSM 27993</strain>
    </source>
</reference>
<dbReference type="AlphaFoldDB" id="A0A238VKV4"/>
<protein>
    <submittedName>
        <fullName evidence="1">Uncharacterized protein</fullName>
    </submittedName>
</protein>
<evidence type="ECO:0000313" key="1">
    <source>
        <dbReference type="EMBL" id="SNR34804.1"/>
    </source>
</evidence>
<dbReference type="EMBL" id="FZNX01000001">
    <property type="protein sequence ID" value="SNR34804.1"/>
    <property type="molecule type" value="Genomic_DNA"/>
</dbReference>
<accession>A0A238VKV4</accession>
<name>A0A238VKV4_9FLAO</name>
<sequence length="56" mass="6328">MAKASKNRNIDSGVRGTFSGRLYIDKSIFFKRKDVQKAIESLKNSDVIKKHLETAS</sequence>
<dbReference type="RefSeq" id="WP_176420229.1">
    <property type="nucleotide sequence ID" value="NZ_FZNX01000001.1"/>
</dbReference>